<feature type="transmembrane region" description="Helical" evidence="5">
    <location>
        <begin position="228"/>
        <end position="249"/>
    </location>
</feature>
<dbReference type="PANTHER" id="PTHR23502:SF60">
    <property type="entry name" value="MAJOR FACILITATOR SUPERFAMILY (MFS) PROFILE DOMAIN-CONTAINING PROTEIN-RELATED"/>
    <property type="match status" value="1"/>
</dbReference>
<feature type="transmembrane region" description="Helical" evidence="5">
    <location>
        <begin position="411"/>
        <end position="432"/>
    </location>
</feature>
<gene>
    <name evidence="7" type="ORF">BT63DRAFT_432810</name>
</gene>
<dbReference type="FunFam" id="1.20.1250.20:FF:000011">
    <property type="entry name" value="MFS multidrug transporter, putative"/>
    <property type="match status" value="1"/>
</dbReference>
<name>A0A6A6U9I9_9PEZI</name>
<comment type="subcellular location">
    <subcellularLocation>
        <location evidence="1">Membrane</location>
        <topology evidence="1">Multi-pass membrane protein</topology>
    </subcellularLocation>
</comment>
<evidence type="ECO:0000256" key="1">
    <source>
        <dbReference type="ARBA" id="ARBA00004141"/>
    </source>
</evidence>
<feature type="transmembrane region" description="Helical" evidence="5">
    <location>
        <begin position="368"/>
        <end position="390"/>
    </location>
</feature>
<dbReference type="GO" id="GO:0140115">
    <property type="term" value="P:export across plasma membrane"/>
    <property type="evidence" value="ECO:0007669"/>
    <property type="project" value="UniProtKB-ARBA"/>
</dbReference>
<dbReference type="OrthoDB" id="6770063at2759"/>
<dbReference type="SUPFAM" id="SSF103473">
    <property type="entry name" value="MFS general substrate transporter"/>
    <property type="match status" value="1"/>
</dbReference>
<evidence type="ECO:0000256" key="5">
    <source>
        <dbReference type="SAM" id="Phobius"/>
    </source>
</evidence>
<feature type="transmembrane region" description="Helical" evidence="5">
    <location>
        <begin position="438"/>
        <end position="459"/>
    </location>
</feature>
<feature type="transmembrane region" description="Helical" evidence="5">
    <location>
        <begin position="255"/>
        <end position="275"/>
    </location>
</feature>
<feature type="domain" description="Major facilitator superfamily (MFS) profile" evidence="6">
    <location>
        <begin position="100"/>
        <end position="532"/>
    </location>
</feature>
<evidence type="ECO:0000256" key="2">
    <source>
        <dbReference type="ARBA" id="ARBA00022692"/>
    </source>
</evidence>
<evidence type="ECO:0000256" key="4">
    <source>
        <dbReference type="ARBA" id="ARBA00023136"/>
    </source>
</evidence>
<dbReference type="PROSITE" id="PS50850">
    <property type="entry name" value="MFS"/>
    <property type="match status" value="1"/>
</dbReference>
<keyword evidence="3 5" id="KW-1133">Transmembrane helix</keyword>
<dbReference type="GO" id="GO:0042908">
    <property type="term" value="P:xenobiotic transport"/>
    <property type="evidence" value="ECO:0007669"/>
    <property type="project" value="UniProtKB-ARBA"/>
</dbReference>
<keyword evidence="8" id="KW-1185">Reference proteome</keyword>
<feature type="transmembrane region" description="Helical" evidence="5">
    <location>
        <begin position="471"/>
        <end position="495"/>
    </location>
</feature>
<keyword evidence="2 5" id="KW-0812">Transmembrane</keyword>
<dbReference type="InterPro" id="IPR005829">
    <property type="entry name" value="Sugar_transporter_CS"/>
</dbReference>
<dbReference type="AlphaFoldDB" id="A0A6A6U9I9"/>
<feature type="transmembrane region" description="Helical" evidence="5">
    <location>
        <begin position="167"/>
        <end position="186"/>
    </location>
</feature>
<keyword evidence="4 5" id="KW-0472">Membrane</keyword>
<dbReference type="InterPro" id="IPR020846">
    <property type="entry name" value="MFS_dom"/>
</dbReference>
<dbReference type="GO" id="GO:0016020">
    <property type="term" value="C:membrane"/>
    <property type="evidence" value="ECO:0007669"/>
    <property type="project" value="UniProtKB-SubCell"/>
</dbReference>
<feature type="transmembrane region" description="Helical" evidence="5">
    <location>
        <begin position="329"/>
        <end position="348"/>
    </location>
</feature>
<evidence type="ECO:0000259" key="6">
    <source>
        <dbReference type="PROSITE" id="PS50850"/>
    </source>
</evidence>
<dbReference type="CDD" id="cd17323">
    <property type="entry name" value="MFS_Tpo1_MDR_like"/>
    <property type="match status" value="1"/>
</dbReference>
<organism evidence="7 8">
    <name type="scientific">Microthyrium microscopicum</name>
    <dbReference type="NCBI Taxonomy" id="703497"/>
    <lineage>
        <taxon>Eukaryota</taxon>
        <taxon>Fungi</taxon>
        <taxon>Dikarya</taxon>
        <taxon>Ascomycota</taxon>
        <taxon>Pezizomycotina</taxon>
        <taxon>Dothideomycetes</taxon>
        <taxon>Dothideomycetes incertae sedis</taxon>
        <taxon>Microthyriales</taxon>
        <taxon>Microthyriaceae</taxon>
        <taxon>Microthyrium</taxon>
    </lineage>
</organism>
<feature type="transmembrane region" description="Helical" evidence="5">
    <location>
        <begin position="192"/>
        <end position="216"/>
    </location>
</feature>
<dbReference type="Gene3D" id="1.20.1250.20">
    <property type="entry name" value="MFS general substrate transporter like domains"/>
    <property type="match status" value="1"/>
</dbReference>
<feature type="transmembrane region" description="Helical" evidence="5">
    <location>
        <begin position="507"/>
        <end position="527"/>
    </location>
</feature>
<accession>A0A6A6U9I9</accession>
<protein>
    <submittedName>
        <fullName evidence="7">MFS multidrug transporter</fullName>
    </submittedName>
</protein>
<dbReference type="Pfam" id="PF07690">
    <property type="entry name" value="MFS_1"/>
    <property type="match status" value="1"/>
</dbReference>
<evidence type="ECO:0000313" key="8">
    <source>
        <dbReference type="Proteomes" id="UP000799302"/>
    </source>
</evidence>
<dbReference type="InterPro" id="IPR011701">
    <property type="entry name" value="MFS"/>
</dbReference>
<dbReference type="PANTHER" id="PTHR23502">
    <property type="entry name" value="MAJOR FACILITATOR SUPERFAMILY"/>
    <property type="match status" value="1"/>
</dbReference>
<sequence>MLRPDSTHVLVASERRIDSELLFFTHKSVNDSCGENHRYSSSNHLEVEVDLKELASCASDISSERNLDLEYVSYVHQSKKTSDRTMQMTWDSLDDPENPKNWTRAWKWTATPLSSSMAAPALSNISEELQINSAMHTNLVLSIFVLAYCFGPFVSSPCAEIWGRKHIVQYGNLAFLLFNTACGFARTETELIAFRFLAGLGGSATVGIGSAVLSDCWGAENRGQAMSIYQLAPVMGPALAPIVGGFIAQYTTWRWIFWSISIFSIVIQLIAFAALPETYAPRILQLKAQRLRQKLGNPYFRTELEDCTLRQLLGISLTRPWRLLATQPIIQVMALYQAFNFGMLYLIISSLPKLWEETYGMSKSMASLNYLALVGSLIGAQCCGPLTDAIHRRLRKRYGFGDGKGLPEFRIPLMVPATGISAAGIFIFGFSAQAKLHWIVPDIGIALFGGGSMVSYLCIQMYMVDTYTRYAASASAASAFLRSLAAFVFPLFAPYLFQRLHYDLGCAVLGSIAVGLGIPAPILLYFYGPRLRKCSSYAAGE</sequence>
<evidence type="ECO:0000256" key="3">
    <source>
        <dbReference type="ARBA" id="ARBA00022989"/>
    </source>
</evidence>
<reference evidence="7" key="1">
    <citation type="journal article" date="2020" name="Stud. Mycol.">
        <title>101 Dothideomycetes genomes: a test case for predicting lifestyles and emergence of pathogens.</title>
        <authorList>
            <person name="Haridas S."/>
            <person name="Albert R."/>
            <person name="Binder M."/>
            <person name="Bloem J."/>
            <person name="Labutti K."/>
            <person name="Salamov A."/>
            <person name="Andreopoulos B."/>
            <person name="Baker S."/>
            <person name="Barry K."/>
            <person name="Bills G."/>
            <person name="Bluhm B."/>
            <person name="Cannon C."/>
            <person name="Castanera R."/>
            <person name="Culley D."/>
            <person name="Daum C."/>
            <person name="Ezra D."/>
            <person name="Gonzalez J."/>
            <person name="Henrissat B."/>
            <person name="Kuo A."/>
            <person name="Liang C."/>
            <person name="Lipzen A."/>
            <person name="Lutzoni F."/>
            <person name="Magnuson J."/>
            <person name="Mondo S."/>
            <person name="Nolan M."/>
            <person name="Ohm R."/>
            <person name="Pangilinan J."/>
            <person name="Park H.-J."/>
            <person name="Ramirez L."/>
            <person name="Alfaro M."/>
            <person name="Sun H."/>
            <person name="Tritt A."/>
            <person name="Yoshinaga Y."/>
            <person name="Zwiers L.-H."/>
            <person name="Turgeon B."/>
            <person name="Goodwin S."/>
            <person name="Spatafora J."/>
            <person name="Crous P."/>
            <person name="Grigoriev I."/>
        </authorList>
    </citation>
    <scope>NUCLEOTIDE SEQUENCE</scope>
    <source>
        <strain evidence="7">CBS 115976</strain>
    </source>
</reference>
<proteinExistence type="predicted"/>
<dbReference type="EMBL" id="MU004235">
    <property type="protein sequence ID" value="KAF2668935.1"/>
    <property type="molecule type" value="Genomic_DNA"/>
</dbReference>
<feature type="transmembrane region" description="Helical" evidence="5">
    <location>
        <begin position="135"/>
        <end position="155"/>
    </location>
</feature>
<dbReference type="PROSITE" id="PS00216">
    <property type="entry name" value="SUGAR_TRANSPORT_1"/>
    <property type="match status" value="1"/>
</dbReference>
<evidence type="ECO:0000313" key="7">
    <source>
        <dbReference type="EMBL" id="KAF2668935.1"/>
    </source>
</evidence>
<dbReference type="GO" id="GO:0022857">
    <property type="term" value="F:transmembrane transporter activity"/>
    <property type="evidence" value="ECO:0007669"/>
    <property type="project" value="InterPro"/>
</dbReference>
<dbReference type="InterPro" id="IPR036259">
    <property type="entry name" value="MFS_trans_sf"/>
</dbReference>
<dbReference type="Proteomes" id="UP000799302">
    <property type="component" value="Unassembled WGS sequence"/>
</dbReference>